<protein>
    <submittedName>
        <fullName evidence="1">Uncharacterized protein</fullName>
    </submittedName>
</protein>
<evidence type="ECO:0000313" key="1">
    <source>
        <dbReference type="EMBL" id="KTQ96462.1"/>
    </source>
</evidence>
<dbReference type="STRING" id="401562.NS365_17765"/>
<dbReference type="Proteomes" id="UP000078272">
    <property type="component" value="Unassembled WGS sequence"/>
</dbReference>
<gene>
    <name evidence="1" type="ORF">NS226_07755</name>
</gene>
<dbReference type="EMBL" id="LDPZ01000015">
    <property type="protein sequence ID" value="KTQ96462.1"/>
    <property type="molecule type" value="Genomic_DNA"/>
</dbReference>
<accession>A0A175RC40</accession>
<name>A0A175RC40_9HYPH</name>
<sequence length="67" mass="7418">MYKETEMRESFEASSFRREADIMAEARGMQAQHMGRLAGVLARRFGALAARFAGGMHSLDGDGPARR</sequence>
<proteinExistence type="predicted"/>
<organism evidence="1 2">
    <name type="scientific">Aureimonas ureilytica</name>
    <dbReference type="NCBI Taxonomy" id="401562"/>
    <lineage>
        <taxon>Bacteria</taxon>
        <taxon>Pseudomonadati</taxon>
        <taxon>Pseudomonadota</taxon>
        <taxon>Alphaproteobacteria</taxon>
        <taxon>Hyphomicrobiales</taxon>
        <taxon>Aurantimonadaceae</taxon>
        <taxon>Aureimonas</taxon>
    </lineage>
</organism>
<dbReference type="PATRIC" id="fig|401562.3.peg.877"/>
<reference evidence="1 2" key="1">
    <citation type="journal article" date="2016" name="Front. Microbiol.">
        <title>Genomic Resource of Rice Seed Associated Bacteria.</title>
        <authorList>
            <person name="Midha S."/>
            <person name="Bansal K."/>
            <person name="Sharma S."/>
            <person name="Kumar N."/>
            <person name="Patil P.P."/>
            <person name="Chaudhry V."/>
            <person name="Patil P.B."/>
        </authorList>
    </citation>
    <scope>NUCLEOTIDE SEQUENCE [LARGE SCALE GENOMIC DNA]</scope>
    <source>
        <strain evidence="1 2">NS226</strain>
    </source>
</reference>
<evidence type="ECO:0000313" key="2">
    <source>
        <dbReference type="Proteomes" id="UP000078272"/>
    </source>
</evidence>
<dbReference type="AlphaFoldDB" id="A0A175RC40"/>
<comment type="caution">
    <text evidence="1">The sequence shown here is derived from an EMBL/GenBank/DDBJ whole genome shotgun (WGS) entry which is preliminary data.</text>
</comment>